<dbReference type="SUPFAM" id="SSF50044">
    <property type="entry name" value="SH3-domain"/>
    <property type="match status" value="1"/>
</dbReference>
<feature type="region of interest" description="Disordered" evidence="12">
    <location>
        <begin position="302"/>
        <end position="334"/>
    </location>
</feature>
<dbReference type="PRINTS" id="PR00499">
    <property type="entry name" value="P67PHOX"/>
</dbReference>
<evidence type="ECO:0000256" key="7">
    <source>
        <dbReference type="ARBA" id="ARBA00022553"/>
    </source>
</evidence>
<dbReference type="PROSITE" id="PS50192">
    <property type="entry name" value="T_SNARE"/>
    <property type="match status" value="1"/>
</dbReference>
<feature type="compositionally biased region" description="Pro residues" evidence="12">
    <location>
        <begin position="306"/>
        <end position="316"/>
    </location>
</feature>
<keyword evidence="5 11" id="KW-0728">SH3 domain</keyword>
<evidence type="ECO:0000256" key="11">
    <source>
        <dbReference type="PROSITE-ProRule" id="PRU00192"/>
    </source>
</evidence>
<dbReference type="Proteomes" id="UP000265040">
    <property type="component" value="Chromosome 2"/>
</dbReference>
<feature type="compositionally biased region" description="Pro residues" evidence="12">
    <location>
        <begin position="276"/>
        <end position="285"/>
    </location>
</feature>
<feature type="domain" description="SH3" evidence="13">
    <location>
        <begin position="359"/>
        <end position="418"/>
    </location>
</feature>
<dbReference type="AlphaFoldDB" id="A0A7N6FAW5"/>
<name>A0A7N6FAW5_ANATE</name>
<dbReference type="OrthoDB" id="5971719at2759"/>
<accession>A0A7N6FAW5</accession>
<feature type="compositionally biased region" description="Pro residues" evidence="12">
    <location>
        <begin position="323"/>
        <end position="332"/>
    </location>
</feature>
<evidence type="ECO:0000256" key="2">
    <source>
        <dbReference type="ARBA" id="ARBA00004486"/>
    </source>
</evidence>
<comment type="similarity">
    <text evidence="4">Belongs to the ABI family.</text>
</comment>
<feature type="compositionally biased region" description="Polar residues" evidence="12">
    <location>
        <begin position="219"/>
        <end position="235"/>
    </location>
</feature>
<dbReference type="PANTHER" id="PTHR10460">
    <property type="entry name" value="ABL INTERACTOR FAMILY MEMBER"/>
    <property type="match status" value="1"/>
</dbReference>
<dbReference type="FunFam" id="2.30.30.40:FF:000002">
    <property type="entry name" value="abl interactor 1 isoform X1"/>
    <property type="match status" value="1"/>
</dbReference>
<dbReference type="GeneTree" id="ENSGT00940000154811"/>
<reference evidence="15" key="1">
    <citation type="submission" date="2021-04" db="EMBL/GenBank/DDBJ databases">
        <authorList>
            <consortium name="Wellcome Sanger Institute Data Sharing"/>
        </authorList>
    </citation>
    <scope>NUCLEOTIDE SEQUENCE [LARGE SCALE GENOMIC DNA]</scope>
</reference>
<dbReference type="SMART" id="SM00326">
    <property type="entry name" value="SH3"/>
    <property type="match status" value="1"/>
</dbReference>
<dbReference type="PANTHER" id="PTHR10460:SF2">
    <property type="entry name" value="ABL INTERACTOR 1"/>
    <property type="match status" value="1"/>
</dbReference>
<dbReference type="GO" id="GO:0001764">
    <property type="term" value="P:neuron migration"/>
    <property type="evidence" value="ECO:0007669"/>
    <property type="project" value="TreeGrafter"/>
</dbReference>
<protein>
    <recommendedName>
        <fullName evidence="17">Abl interactor 1</fullName>
    </recommendedName>
</protein>
<dbReference type="InterPro" id="IPR000727">
    <property type="entry name" value="T_SNARE_dom"/>
</dbReference>
<evidence type="ECO:0000256" key="4">
    <source>
        <dbReference type="ARBA" id="ARBA00010020"/>
    </source>
</evidence>
<feature type="region of interest" description="Disordered" evidence="12">
    <location>
        <begin position="152"/>
        <end position="289"/>
    </location>
</feature>
<dbReference type="GO" id="GO:0005856">
    <property type="term" value="C:cytoskeleton"/>
    <property type="evidence" value="ECO:0007669"/>
    <property type="project" value="UniProtKB-SubCell"/>
</dbReference>
<dbReference type="GO" id="GO:0035591">
    <property type="term" value="F:signaling adaptor activity"/>
    <property type="evidence" value="ECO:0007669"/>
    <property type="project" value="TreeGrafter"/>
</dbReference>
<dbReference type="Ensembl" id="ENSATET00000047062.2">
    <property type="protein sequence ID" value="ENSATEP00000048003.1"/>
    <property type="gene ID" value="ENSATEG00000023271.3"/>
</dbReference>
<keyword evidence="10" id="KW-0966">Cell projection</keyword>
<evidence type="ECO:0000313" key="16">
    <source>
        <dbReference type="Proteomes" id="UP000265040"/>
    </source>
</evidence>
<feature type="compositionally biased region" description="Polar residues" evidence="12">
    <location>
        <begin position="156"/>
        <end position="171"/>
    </location>
</feature>
<evidence type="ECO:0000259" key="14">
    <source>
        <dbReference type="PROSITE" id="PS50192"/>
    </source>
</evidence>
<evidence type="ECO:0000256" key="12">
    <source>
        <dbReference type="SAM" id="MobiDB-lite"/>
    </source>
</evidence>
<dbReference type="InterPro" id="IPR036028">
    <property type="entry name" value="SH3-like_dom_sf"/>
</dbReference>
<evidence type="ECO:0000259" key="13">
    <source>
        <dbReference type="PROSITE" id="PS50002"/>
    </source>
</evidence>
<dbReference type="Pfam" id="PF07815">
    <property type="entry name" value="Abi_HHR"/>
    <property type="match status" value="1"/>
</dbReference>
<proteinExistence type="inferred from homology"/>
<keyword evidence="8" id="KW-0175">Coiled coil</keyword>
<evidence type="ECO:0000313" key="15">
    <source>
        <dbReference type="Ensembl" id="ENSATEP00000048003.1"/>
    </source>
</evidence>
<dbReference type="GO" id="GO:0030027">
    <property type="term" value="C:lamellipodium"/>
    <property type="evidence" value="ECO:0007669"/>
    <property type="project" value="UniProtKB-SubCell"/>
</dbReference>
<evidence type="ECO:0000256" key="10">
    <source>
        <dbReference type="ARBA" id="ARBA00023273"/>
    </source>
</evidence>
<evidence type="ECO:0000256" key="3">
    <source>
        <dbReference type="ARBA" id="ARBA00004510"/>
    </source>
</evidence>
<comment type="subcellular location">
    <subcellularLocation>
        <location evidence="2">Cell projection</location>
        <location evidence="2">Filopodium</location>
    </subcellularLocation>
    <subcellularLocation>
        <location evidence="3">Cell projection</location>
        <location evidence="3">Lamellipodium</location>
    </subcellularLocation>
    <subcellularLocation>
        <location evidence="1">Cytoplasm</location>
        <location evidence="1">Cytoskeleton</location>
    </subcellularLocation>
</comment>
<dbReference type="GO" id="GO:0017124">
    <property type="term" value="F:SH3 domain binding"/>
    <property type="evidence" value="ECO:0007669"/>
    <property type="project" value="TreeGrafter"/>
</dbReference>
<evidence type="ECO:0000256" key="8">
    <source>
        <dbReference type="ARBA" id="ARBA00023054"/>
    </source>
</evidence>
<evidence type="ECO:0000256" key="6">
    <source>
        <dbReference type="ARBA" id="ARBA00022490"/>
    </source>
</evidence>
<evidence type="ECO:0000256" key="1">
    <source>
        <dbReference type="ARBA" id="ARBA00004245"/>
    </source>
</evidence>
<dbReference type="PRINTS" id="PR00452">
    <property type="entry name" value="SH3DOMAIN"/>
</dbReference>
<evidence type="ECO:0008006" key="17">
    <source>
        <dbReference type="Google" id="ProtNLM"/>
    </source>
</evidence>
<organism evidence="15 16">
    <name type="scientific">Anabas testudineus</name>
    <name type="common">Climbing perch</name>
    <name type="synonym">Anthias testudineus</name>
    <dbReference type="NCBI Taxonomy" id="64144"/>
    <lineage>
        <taxon>Eukaryota</taxon>
        <taxon>Metazoa</taxon>
        <taxon>Chordata</taxon>
        <taxon>Craniata</taxon>
        <taxon>Vertebrata</taxon>
        <taxon>Euteleostomi</taxon>
        <taxon>Actinopterygii</taxon>
        <taxon>Neopterygii</taxon>
        <taxon>Teleostei</taxon>
        <taxon>Neoteleostei</taxon>
        <taxon>Acanthomorphata</taxon>
        <taxon>Anabantaria</taxon>
        <taxon>Anabantiformes</taxon>
        <taxon>Anabantoidei</taxon>
        <taxon>Anabantidae</taxon>
        <taxon>Anabas</taxon>
    </lineage>
</organism>
<gene>
    <name evidence="15" type="primary">ABI1</name>
</gene>
<reference evidence="15" key="2">
    <citation type="submission" date="2025-08" db="UniProtKB">
        <authorList>
            <consortium name="Ensembl"/>
        </authorList>
    </citation>
    <scope>IDENTIFICATION</scope>
</reference>
<dbReference type="GO" id="GO:0031209">
    <property type="term" value="C:SCAR complex"/>
    <property type="evidence" value="ECO:0007669"/>
    <property type="project" value="TreeGrafter"/>
</dbReference>
<keyword evidence="16" id="KW-1185">Reference proteome</keyword>
<dbReference type="PROSITE" id="PS50002">
    <property type="entry name" value="SH3"/>
    <property type="match status" value="1"/>
</dbReference>
<dbReference type="Gene3D" id="2.30.30.40">
    <property type="entry name" value="SH3 Domains"/>
    <property type="match status" value="1"/>
</dbReference>
<keyword evidence="7" id="KW-0597">Phosphoprotein</keyword>
<sequence>MAELQMLLEEEIPAGKRALVESYQNLTRVADYCENNYVQAQDKRKALEETKAYTTQSLASVAYQINALANNVLQLLDIQASQLRRMESSINHISQTVDIHKEKVARREIGILTINKNTARTHKIIAPANMERPVRYIRKPIDYNVLDDVGHGVKQHGNNQSIRGGTLSRTNPPTQKPPSPPMSGRGTLGRNTPYKTLEPVKPPTVPNDYMTSPARLGSQHGQQHSPGRTASLNQRQRTHSGSSGGSGSRENSGSSGIGIPIAVPTPSIPNSGPVSIAPPPPPMPQLTPQIPLTGFVARMQEIADTPTPPPPPPPDDMPMFDDSPPPPPPPPVDYEEEDAAVVHYNDPYADGDPQWAPKSYTEKVVAIYDYARDKEDELSFMEGAIIYVIKKNDDGWFEGVCNGVTGLFPGNYVESIMHYAD</sequence>
<feature type="domain" description="T-SNARE coiled-coil homology" evidence="14">
    <location>
        <begin position="45"/>
        <end position="107"/>
    </location>
</feature>
<dbReference type="InterPro" id="IPR001452">
    <property type="entry name" value="SH3_domain"/>
</dbReference>
<dbReference type="Pfam" id="PF00018">
    <property type="entry name" value="SH3_1"/>
    <property type="match status" value="1"/>
</dbReference>
<keyword evidence="9" id="KW-0206">Cytoskeleton</keyword>
<dbReference type="InterPro" id="IPR012849">
    <property type="entry name" value="Abl-interactor_HHR_dom"/>
</dbReference>
<reference evidence="15" key="3">
    <citation type="submission" date="2025-09" db="UniProtKB">
        <authorList>
            <consortium name="Ensembl"/>
        </authorList>
    </citation>
    <scope>IDENTIFICATION</scope>
</reference>
<dbReference type="Gene3D" id="6.10.140.1620">
    <property type="match status" value="1"/>
</dbReference>
<evidence type="ECO:0000256" key="9">
    <source>
        <dbReference type="ARBA" id="ARBA00023212"/>
    </source>
</evidence>
<dbReference type="GO" id="GO:0030175">
    <property type="term" value="C:filopodium"/>
    <property type="evidence" value="ECO:0007669"/>
    <property type="project" value="UniProtKB-SubCell"/>
</dbReference>
<evidence type="ECO:0000256" key="5">
    <source>
        <dbReference type="ARBA" id="ARBA00022443"/>
    </source>
</evidence>
<keyword evidence="6" id="KW-0963">Cytoplasm</keyword>
<dbReference type="InterPro" id="IPR028457">
    <property type="entry name" value="ABI"/>
</dbReference>
<feature type="compositionally biased region" description="Low complexity" evidence="12">
    <location>
        <begin position="248"/>
        <end position="258"/>
    </location>
</feature>